<gene>
    <name evidence="15" type="ORF">W822_15340</name>
</gene>
<keyword evidence="15" id="KW-0282">Flagellum</keyword>
<dbReference type="HOGENOM" id="CLU_053325_2_0_4"/>
<evidence type="ECO:0000256" key="9">
    <source>
        <dbReference type="ARBA" id="ARBA00022989"/>
    </source>
</evidence>
<dbReference type="PANTHER" id="PTHR30625">
    <property type="entry name" value="PROTEIN TOLQ"/>
    <property type="match status" value="1"/>
</dbReference>
<evidence type="ECO:0000256" key="8">
    <source>
        <dbReference type="ARBA" id="ARBA00022927"/>
    </source>
</evidence>
<evidence type="ECO:0000256" key="4">
    <source>
        <dbReference type="ARBA" id="ARBA00022448"/>
    </source>
</evidence>
<dbReference type="GO" id="GO:0017038">
    <property type="term" value="P:protein import"/>
    <property type="evidence" value="ECO:0007669"/>
    <property type="project" value="TreeGrafter"/>
</dbReference>
<dbReference type="InterPro" id="IPR050790">
    <property type="entry name" value="ExbB/TolQ_transport"/>
</dbReference>
<dbReference type="AlphaFoldDB" id="V8QQ90"/>
<evidence type="ECO:0000256" key="2">
    <source>
        <dbReference type="ARBA" id="ARBA00011471"/>
    </source>
</evidence>
<evidence type="ECO:0000313" key="15">
    <source>
        <dbReference type="EMBL" id="ETF02116.1"/>
    </source>
</evidence>
<keyword evidence="7 13" id="KW-0812">Transmembrane</keyword>
<evidence type="ECO:0000256" key="7">
    <source>
        <dbReference type="ARBA" id="ARBA00022692"/>
    </source>
</evidence>
<dbReference type="eggNOG" id="COG0811">
    <property type="taxonomic scope" value="Bacteria"/>
</dbReference>
<sequence length="265" mass="28588">MTTPWLSSSFIALAQATTGTEAHSPGIIDFLMQSDIVGKSLFGILVLMALVTWYLIVVKVLLNISGTRKGNKFLNRFWNSQSLDEVDQDLHKYGARDPFSRLADQALHARDHHSRYGASNLAELGSNSEFVARRMKKVIDEETAQAENGLSVLGSIGSTAPFVGLFGTVWGVYHALIGIGMAEAGVTINKIAGPVGEALIMTGLGLAVAIPAVLAYNAFVRRNRVMLARLDAFAHDLYAFVTTGQQFESHNPKVRSLRGGNGGGR</sequence>
<evidence type="ECO:0000256" key="6">
    <source>
        <dbReference type="ARBA" id="ARBA00022519"/>
    </source>
</evidence>
<feature type="transmembrane region" description="Helical" evidence="13">
    <location>
        <begin position="41"/>
        <end position="62"/>
    </location>
</feature>
<protein>
    <recommendedName>
        <fullName evidence="3">Biopolymer transport protein ExbB</fullName>
    </recommendedName>
</protein>
<feature type="transmembrane region" description="Helical" evidence="13">
    <location>
        <begin position="162"/>
        <end position="186"/>
    </location>
</feature>
<comment type="subunit">
    <text evidence="2">The accessory proteins ExbB and ExbD seem to form a complex with TonB.</text>
</comment>
<proteinExistence type="inferred from homology"/>
<evidence type="ECO:0000256" key="13">
    <source>
        <dbReference type="SAM" id="Phobius"/>
    </source>
</evidence>
<keyword evidence="8 12" id="KW-0653">Protein transport</keyword>
<dbReference type="STRING" id="1424334.W822_15340"/>
<comment type="similarity">
    <text evidence="12">Belongs to the exbB/tolQ family.</text>
</comment>
<reference evidence="15 16" key="1">
    <citation type="journal article" date="2014" name="Genome Announc.">
        <title>Draft Genome Sequence of Advenella kashmirensis Strain W13003, a Polycyclic Aromatic Hydrocarbon-Degrading Bacterium.</title>
        <authorList>
            <person name="Wang X."/>
            <person name="Jin D."/>
            <person name="Zhou L."/>
            <person name="Wu L."/>
            <person name="An W."/>
            <person name="Zhao L."/>
        </authorList>
    </citation>
    <scope>NUCLEOTIDE SEQUENCE [LARGE SCALE GENOMIC DNA]</scope>
    <source>
        <strain evidence="15 16">W13003</strain>
    </source>
</reference>
<evidence type="ECO:0000256" key="1">
    <source>
        <dbReference type="ARBA" id="ARBA00004429"/>
    </source>
</evidence>
<keyword evidence="9 13" id="KW-1133">Transmembrane helix</keyword>
<evidence type="ECO:0000256" key="5">
    <source>
        <dbReference type="ARBA" id="ARBA00022475"/>
    </source>
</evidence>
<evidence type="ECO:0000256" key="3">
    <source>
        <dbReference type="ARBA" id="ARBA00022093"/>
    </source>
</evidence>
<comment type="caution">
    <text evidence="15">The sequence shown here is derived from an EMBL/GenBank/DDBJ whole genome shotgun (WGS) entry which is preliminary data.</text>
</comment>
<name>V8QQ90_9BURK</name>
<evidence type="ECO:0000259" key="14">
    <source>
        <dbReference type="Pfam" id="PF01618"/>
    </source>
</evidence>
<dbReference type="Pfam" id="PF01618">
    <property type="entry name" value="MotA_ExbB"/>
    <property type="match status" value="1"/>
</dbReference>
<keyword evidence="5" id="KW-1003">Cell membrane</keyword>
<evidence type="ECO:0000256" key="12">
    <source>
        <dbReference type="RuleBase" id="RU004057"/>
    </source>
</evidence>
<dbReference type="RefSeq" id="WP_024006020.1">
    <property type="nucleotide sequence ID" value="NZ_KI650980.1"/>
</dbReference>
<dbReference type="PANTHER" id="PTHR30625:SF14">
    <property type="entry name" value="BIOPOLYMER TRANSPORT PROTEIN EXBB"/>
    <property type="match status" value="1"/>
</dbReference>
<comment type="function">
    <text evidence="11">Involved in the TonB-dependent energy-dependent transport of various receptor-bound substrates. Protects ExbD from proteolytic degradation and functionally stabilizes TonB.</text>
</comment>
<feature type="transmembrane region" description="Helical" evidence="13">
    <location>
        <begin position="198"/>
        <end position="219"/>
    </location>
</feature>
<dbReference type="OrthoDB" id="9805133at2"/>
<keyword evidence="4 12" id="KW-0813">Transport</keyword>
<keyword evidence="16" id="KW-1185">Reference proteome</keyword>
<evidence type="ECO:0000256" key="10">
    <source>
        <dbReference type="ARBA" id="ARBA00023136"/>
    </source>
</evidence>
<dbReference type="GO" id="GO:0005886">
    <property type="term" value="C:plasma membrane"/>
    <property type="evidence" value="ECO:0007669"/>
    <property type="project" value="UniProtKB-SubCell"/>
</dbReference>
<keyword evidence="15" id="KW-0966">Cell projection</keyword>
<evidence type="ECO:0000313" key="16">
    <source>
        <dbReference type="Proteomes" id="UP000018733"/>
    </source>
</evidence>
<keyword evidence="15" id="KW-0969">Cilium</keyword>
<dbReference type="InterPro" id="IPR002898">
    <property type="entry name" value="MotA_ExbB_proton_chnl"/>
</dbReference>
<evidence type="ECO:0000256" key="11">
    <source>
        <dbReference type="ARBA" id="ARBA00024816"/>
    </source>
</evidence>
<organism evidence="15 16">
    <name type="scientific">Advenella kashmirensis W13003</name>
    <dbReference type="NCBI Taxonomy" id="1424334"/>
    <lineage>
        <taxon>Bacteria</taxon>
        <taxon>Pseudomonadati</taxon>
        <taxon>Pseudomonadota</taxon>
        <taxon>Betaproteobacteria</taxon>
        <taxon>Burkholderiales</taxon>
        <taxon>Alcaligenaceae</taxon>
    </lineage>
</organism>
<keyword evidence="6" id="KW-0997">Cell inner membrane</keyword>
<keyword evidence="10 13" id="KW-0472">Membrane</keyword>
<feature type="domain" description="MotA/TolQ/ExbB proton channel" evidence="14">
    <location>
        <begin position="121"/>
        <end position="230"/>
    </location>
</feature>
<accession>V8QQ90</accession>
<comment type="subcellular location">
    <subcellularLocation>
        <location evidence="1">Cell inner membrane</location>
        <topology evidence="1">Multi-pass membrane protein</topology>
    </subcellularLocation>
    <subcellularLocation>
        <location evidence="12">Membrane</location>
        <topology evidence="12">Multi-pass membrane protein</topology>
    </subcellularLocation>
</comment>
<dbReference type="EMBL" id="AYXT01000010">
    <property type="protein sequence ID" value="ETF02116.1"/>
    <property type="molecule type" value="Genomic_DNA"/>
</dbReference>
<dbReference type="Proteomes" id="UP000018733">
    <property type="component" value="Unassembled WGS sequence"/>
</dbReference>
<dbReference type="PATRIC" id="fig|1424334.3.peg.3084"/>